<dbReference type="AlphaFoldDB" id="A0A850PB66"/>
<comment type="caution">
    <text evidence="1">The sequence shown here is derived from an EMBL/GenBank/DDBJ whole genome shotgun (WGS) entry which is preliminary data.</text>
</comment>
<dbReference type="Proteomes" id="UP000585665">
    <property type="component" value="Unassembled WGS sequence"/>
</dbReference>
<name>A0A850PB66_9PROT</name>
<proteinExistence type="predicted"/>
<dbReference type="EMBL" id="JABXXR010000017">
    <property type="protein sequence ID" value="NVN39780.1"/>
    <property type="molecule type" value="Genomic_DNA"/>
</dbReference>
<reference evidence="1 2" key="1">
    <citation type="submission" date="2020-06" db="EMBL/GenBank/DDBJ databases">
        <title>Description of novel acetic acid bacteria.</title>
        <authorList>
            <person name="Sombolestani A."/>
        </authorList>
    </citation>
    <scope>NUCLEOTIDE SEQUENCE [LARGE SCALE GENOMIC DNA]</scope>
    <source>
        <strain evidence="1 2">LMG 27010</strain>
    </source>
</reference>
<keyword evidence="2" id="KW-1185">Reference proteome</keyword>
<sequence length="288" mass="32507">MKAPLAIVTMVYNESTFLPVWCRHYTAQVGDQACHVIDHGSDDGSTDALGRVSVTRLPRTPQDDTRRTRFLSEFCAALLEWYDAVIYVDVDELLVADPALFASLPDFTAAMPHGGVATAIGLDIVHRPFAEPDLDWARPVSLQRAGVRFSSAMCKPVAIRRPVQWAPGFHCIDAPPSFGRLFLFHLRYADLGDGLDRLARTRRQPWASDEAARHQRMSDVEWAGMLNGMAHLPLRQDGDWSETDMVLAQWVERVLRSAESREHDTYRIDLHLSGDELWRLPPRFLGAF</sequence>
<evidence type="ECO:0000313" key="2">
    <source>
        <dbReference type="Proteomes" id="UP000585665"/>
    </source>
</evidence>
<protein>
    <submittedName>
        <fullName evidence="1">Glycosyltransferase family 2 protein</fullName>
    </submittedName>
</protein>
<dbReference type="RefSeq" id="WP_176612764.1">
    <property type="nucleotide sequence ID" value="NZ_JABXXR010000017.1"/>
</dbReference>
<accession>A0A850PB66</accession>
<dbReference type="Pfam" id="PF13704">
    <property type="entry name" value="Glyco_tranf_2_4"/>
    <property type="match status" value="1"/>
</dbReference>
<dbReference type="GO" id="GO:0016740">
    <property type="term" value="F:transferase activity"/>
    <property type="evidence" value="ECO:0007669"/>
    <property type="project" value="UniProtKB-KW"/>
</dbReference>
<keyword evidence="1" id="KW-0808">Transferase</keyword>
<evidence type="ECO:0000313" key="1">
    <source>
        <dbReference type="EMBL" id="NVN39780.1"/>
    </source>
</evidence>
<gene>
    <name evidence="1" type="ORF">HUK82_04260</name>
</gene>
<organism evidence="1 2">
    <name type="scientific">Ameyamaea chiangmaiensis</name>
    <dbReference type="NCBI Taxonomy" id="442969"/>
    <lineage>
        <taxon>Bacteria</taxon>
        <taxon>Pseudomonadati</taxon>
        <taxon>Pseudomonadota</taxon>
        <taxon>Alphaproteobacteria</taxon>
        <taxon>Acetobacterales</taxon>
        <taxon>Acetobacteraceae</taxon>
        <taxon>Ameyamaea</taxon>
    </lineage>
</organism>